<dbReference type="EMBL" id="JBFOLJ010000009">
    <property type="protein sequence ID" value="KAL2507858.1"/>
    <property type="molecule type" value="Genomic_DNA"/>
</dbReference>
<dbReference type="AlphaFoldDB" id="A0ABD1T5Q5"/>
<accession>A0ABD1T5Q5</accession>
<protein>
    <submittedName>
        <fullName evidence="1">Uncharacterized protein</fullName>
    </submittedName>
</protein>
<reference evidence="2" key="1">
    <citation type="submission" date="2024-07" db="EMBL/GenBank/DDBJ databases">
        <title>Two chromosome-level genome assemblies of Korean endemic species Abeliophyllum distichum and Forsythia ovata (Oleaceae).</title>
        <authorList>
            <person name="Jang H."/>
        </authorList>
    </citation>
    <scope>NUCLEOTIDE SEQUENCE [LARGE SCALE GENOMIC DNA]</scope>
</reference>
<proteinExistence type="predicted"/>
<comment type="caution">
    <text evidence="1">The sequence shown here is derived from an EMBL/GenBank/DDBJ whole genome shotgun (WGS) entry which is preliminary data.</text>
</comment>
<evidence type="ECO:0000313" key="1">
    <source>
        <dbReference type="EMBL" id="KAL2507858.1"/>
    </source>
</evidence>
<evidence type="ECO:0000313" key="2">
    <source>
        <dbReference type="Proteomes" id="UP001604277"/>
    </source>
</evidence>
<gene>
    <name evidence="1" type="ORF">Fot_31505</name>
</gene>
<sequence length="138" mass="16020">MSLAWLGTCKIDRGLDIRELEDGMEVDMDNNVEPMYVVEEPRDNLEDGEILSLYNNIEEQCSGIVGYAFNHGVVIEEIVEKPKVASYFRSYGKIVKEWKDIFSSNDYDKIFRQTLRKYLSTMMLIWEVDGVMLTMGIM</sequence>
<keyword evidence="2" id="KW-1185">Reference proteome</keyword>
<organism evidence="1 2">
    <name type="scientific">Forsythia ovata</name>
    <dbReference type="NCBI Taxonomy" id="205694"/>
    <lineage>
        <taxon>Eukaryota</taxon>
        <taxon>Viridiplantae</taxon>
        <taxon>Streptophyta</taxon>
        <taxon>Embryophyta</taxon>
        <taxon>Tracheophyta</taxon>
        <taxon>Spermatophyta</taxon>
        <taxon>Magnoliopsida</taxon>
        <taxon>eudicotyledons</taxon>
        <taxon>Gunneridae</taxon>
        <taxon>Pentapetalae</taxon>
        <taxon>asterids</taxon>
        <taxon>lamiids</taxon>
        <taxon>Lamiales</taxon>
        <taxon>Oleaceae</taxon>
        <taxon>Forsythieae</taxon>
        <taxon>Forsythia</taxon>
    </lineage>
</organism>
<name>A0ABD1T5Q5_9LAMI</name>
<dbReference type="Proteomes" id="UP001604277">
    <property type="component" value="Unassembled WGS sequence"/>
</dbReference>